<evidence type="ECO:0000259" key="8">
    <source>
        <dbReference type="PROSITE" id="PS50109"/>
    </source>
</evidence>
<feature type="domain" description="PAC" evidence="10">
    <location>
        <begin position="133"/>
        <end position="188"/>
    </location>
</feature>
<accession>A0A8J6LSK5</accession>
<evidence type="ECO:0000256" key="4">
    <source>
        <dbReference type="ARBA" id="ARBA00022777"/>
    </source>
</evidence>
<dbReference type="SMART" id="SM00387">
    <property type="entry name" value="HATPase_c"/>
    <property type="match status" value="1"/>
</dbReference>
<dbReference type="Pfam" id="PF14417">
    <property type="entry name" value="MEDS"/>
    <property type="match status" value="1"/>
</dbReference>
<dbReference type="AlphaFoldDB" id="A0A8J6LSK5"/>
<dbReference type="InterPro" id="IPR004358">
    <property type="entry name" value="Sig_transdc_His_kin-like_C"/>
</dbReference>
<dbReference type="InterPro" id="IPR003661">
    <property type="entry name" value="HisK_dim/P_dom"/>
</dbReference>
<dbReference type="Gene3D" id="3.30.450.20">
    <property type="entry name" value="PAS domain"/>
    <property type="match status" value="1"/>
</dbReference>
<evidence type="ECO:0000256" key="1">
    <source>
        <dbReference type="ARBA" id="ARBA00000085"/>
    </source>
</evidence>
<dbReference type="PANTHER" id="PTHR43065">
    <property type="entry name" value="SENSOR HISTIDINE KINASE"/>
    <property type="match status" value="1"/>
</dbReference>
<keyword evidence="4" id="KW-0808">Transferase</keyword>
<name>A0A8J6LSK5_9FIRM</name>
<evidence type="ECO:0000256" key="2">
    <source>
        <dbReference type="ARBA" id="ARBA00012438"/>
    </source>
</evidence>
<feature type="coiled-coil region" evidence="7">
    <location>
        <begin position="179"/>
        <end position="206"/>
    </location>
</feature>
<dbReference type="SUPFAM" id="SSF55874">
    <property type="entry name" value="ATPase domain of HSP90 chaperone/DNA topoisomerase II/histidine kinase"/>
    <property type="match status" value="1"/>
</dbReference>
<evidence type="ECO:0000313" key="11">
    <source>
        <dbReference type="EMBL" id="MBA2133307.1"/>
    </source>
</evidence>
<protein>
    <recommendedName>
        <fullName evidence="2">histidine kinase</fullName>
        <ecNumber evidence="2">2.7.13.3</ecNumber>
    </recommendedName>
</protein>
<evidence type="ECO:0000259" key="9">
    <source>
        <dbReference type="PROSITE" id="PS50110"/>
    </source>
</evidence>
<evidence type="ECO:0000256" key="6">
    <source>
        <dbReference type="PROSITE-ProRule" id="PRU00169"/>
    </source>
</evidence>
<dbReference type="PROSITE" id="PS50109">
    <property type="entry name" value="HIS_KIN"/>
    <property type="match status" value="1"/>
</dbReference>
<dbReference type="PRINTS" id="PR00344">
    <property type="entry name" value="BCTRLSENSOR"/>
</dbReference>
<keyword evidence="3 6" id="KW-0597">Phosphoprotein</keyword>
<dbReference type="InterPro" id="IPR036097">
    <property type="entry name" value="HisK_dim/P_sf"/>
</dbReference>
<dbReference type="PROSITE" id="PS50113">
    <property type="entry name" value="PAC"/>
    <property type="match status" value="1"/>
</dbReference>
<evidence type="ECO:0000256" key="7">
    <source>
        <dbReference type="SAM" id="Coils"/>
    </source>
</evidence>
<evidence type="ECO:0000256" key="3">
    <source>
        <dbReference type="ARBA" id="ARBA00022553"/>
    </source>
</evidence>
<gene>
    <name evidence="11" type="ORF">G5B42_07095</name>
</gene>
<keyword evidence="5" id="KW-0902">Two-component regulatory system</keyword>
<feature type="domain" description="Histidine kinase" evidence="8">
    <location>
        <begin position="217"/>
        <end position="433"/>
    </location>
</feature>
<dbReference type="CDD" id="cd00130">
    <property type="entry name" value="PAS"/>
    <property type="match status" value="1"/>
</dbReference>
<evidence type="ECO:0000256" key="5">
    <source>
        <dbReference type="ARBA" id="ARBA00023012"/>
    </source>
</evidence>
<dbReference type="Gene3D" id="1.10.287.130">
    <property type="match status" value="1"/>
</dbReference>
<dbReference type="InterPro" id="IPR036890">
    <property type="entry name" value="HATPase_C_sf"/>
</dbReference>
<dbReference type="InterPro" id="IPR003594">
    <property type="entry name" value="HATPase_dom"/>
</dbReference>
<dbReference type="RefSeq" id="WP_181339756.1">
    <property type="nucleotide sequence ID" value="NZ_JAAKDE010000013.1"/>
</dbReference>
<organism evidence="11 12">
    <name type="scientific">Capillibacterium thermochitinicola</name>
    <dbReference type="NCBI Taxonomy" id="2699427"/>
    <lineage>
        <taxon>Bacteria</taxon>
        <taxon>Bacillati</taxon>
        <taxon>Bacillota</taxon>
        <taxon>Capillibacterium</taxon>
    </lineage>
</organism>
<keyword evidence="4" id="KW-0418">Kinase</keyword>
<feature type="modified residue" description="4-aspartylphosphate" evidence="6">
    <location>
        <position position="507"/>
    </location>
</feature>
<proteinExistence type="predicted"/>
<feature type="domain" description="Response regulatory" evidence="9">
    <location>
        <begin position="453"/>
        <end position="573"/>
    </location>
</feature>
<dbReference type="EMBL" id="JAAKDE010000013">
    <property type="protein sequence ID" value="MBA2133307.1"/>
    <property type="molecule type" value="Genomic_DNA"/>
</dbReference>
<dbReference type="SUPFAM" id="SSF55785">
    <property type="entry name" value="PYP-like sensor domain (PAS domain)"/>
    <property type="match status" value="1"/>
</dbReference>
<evidence type="ECO:0000259" key="10">
    <source>
        <dbReference type="PROSITE" id="PS50113"/>
    </source>
</evidence>
<dbReference type="InterPro" id="IPR005467">
    <property type="entry name" value="His_kinase_dom"/>
</dbReference>
<dbReference type="InterPro" id="IPR000014">
    <property type="entry name" value="PAS"/>
</dbReference>
<comment type="caution">
    <text evidence="11">The sequence shown here is derived from an EMBL/GenBank/DDBJ whole genome shotgun (WGS) entry which is preliminary data.</text>
</comment>
<dbReference type="InterPro" id="IPR025847">
    <property type="entry name" value="MEDS_domain"/>
</dbReference>
<dbReference type="Pfam" id="PF00072">
    <property type="entry name" value="Response_reg"/>
    <property type="match status" value="1"/>
</dbReference>
<dbReference type="Pfam" id="PF02518">
    <property type="entry name" value="HATPase_c"/>
    <property type="match status" value="1"/>
</dbReference>
<dbReference type="InterPro" id="IPR000700">
    <property type="entry name" value="PAS-assoc_C"/>
</dbReference>
<dbReference type="CDD" id="cd00082">
    <property type="entry name" value="HisKA"/>
    <property type="match status" value="1"/>
</dbReference>
<dbReference type="Gene3D" id="3.30.565.10">
    <property type="entry name" value="Histidine kinase-like ATPase, C-terminal domain"/>
    <property type="match status" value="1"/>
</dbReference>
<dbReference type="SUPFAM" id="SSF52172">
    <property type="entry name" value="CheY-like"/>
    <property type="match status" value="1"/>
</dbReference>
<dbReference type="SUPFAM" id="SSF47384">
    <property type="entry name" value="Homodimeric domain of signal transducing histidine kinase"/>
    <property type="match status" value="1"/>
</dbReference>
<reference evidence="11" key="1">
    <citation type="submission" date="2020-06" db="EMBL/GenBank/DDBJ databases">
        <title>Novel chitinolytic bacterium.</title>
        <authorList>
            <person name="Ungkulpasvich U."/>
            <person name="Kosugi A."/>
            <person name="Uke A."/>
        </authorList>
    </citation>
    <scope>NUCLEOTIDE SEQUENCE</scope>
    <source>
        <strain evidence="11">UUS1-1</strain>
    </source>
</reference>
<dbReference type="InterPro" id="IPR001789">
    <property type="entry name" value="Sig_transdc_resp-reg_receiver"/>
</dbReference>
<dbReference type="InterPro" id="IPR035965">
    <property type="entry name" value="PAS-like_dom_sf"/>
</dbReference>
<comment type="catalytic activity">
    <reaction evidence="1">
        <text>ATP + protein L-histidine = ADP + protein N-phospho-L-histidine.</text>
        <dbReference type="EC" id="2.7.13.3"/>
    </reaction>
</comment>
<evidence type="ECO:0000313" key="12">
    <source>
        <dbReference type="Proteomes" id="UP000657177"/>
    </source>
</evidence>
<dbReference type="PROSITE" id="PS50110">
    <property type="entry name" value="RESPONSE_REGULATORY"/>
    <property type="match status" value="1"/>
</dbReference>
<dbReference type="EC" id="2.7.13.3" evidence="2"/>
<dbReference type="InterPro" id="IPR011006">
    <property type="entry name" value="CheY-like_superfamily"/>
</dbReference>
<dbReference type="Proteomes" id="UP000657177">
    <property type="component" value="Unassembled WGS sequence"/>
</dbReference>
<keyword evidence="12" id="KW-1185">Reference proteome</keyword>
<sequence>MFYRDDTRKNRMLLSYLGAGIRNGEKVICLLDSVTKEEILDWFQREKIDTGGHDPNRCLFVARTQDIYYPDGVFVPEKMVARWQCIVEEAKAEGEPGEMVFNNEWFRENVHPDDWPLLEQALKKCFDGMGKYFEMEYRIKTKAGEWKWVSSRGFCLGNDEDAETKPLKLSGTNRDITLYRQTQDALQASIRELAAERERAELLKMEKLESLGILASGIAHDFNNLLAAILSNVQLAVFKWKKGLNGIKDLESVEKAALKASKLTQQLMAFAKGGAPVKQPARLGEIIKETAEFALRGASVKCRYSLPADLWPVAIDGDQISQVIHNLILNAYHAMPDGGVIKVSARNVTVSEQNWMRLRPGKYVRVEIEDQGVGIPPENLTKIFDPYFTTKKEGNGLGLSSSYFIIQNHDGYMGVLSQPGIGSIFYFYLPAADEEPLAENNQKKSVLPKRKCKVLLMDDESLIRTSLREYLEAYGYEAVEAKDGLEAVKLFQEEKKKKAPFDVVILDLTVPGGMGGKEAVRQILTVEPKAKVIASSGYYNDPVMLEPWKFGFCDVVFKPFKVEVLCEKIRNLLAPALSAN</sequence>
<dbReference type="PANTHER" id="PTHR43065:SF42">
    <property type="entry name" value="TWO-COMPONENT SENSOR PPRA"/>
    <property type="match status" value="1"/>
</dbReference>
<dbReference type="Gene3D" id="3.40.50.2300">
    <property type="match status" value="1"/>
</dbReference>
<dbReference type="SMART" id="SM00448">
    <property type="entry name" value="REC"/>
    <property type="match status" value="1"/>
</dbReference>
<dbReference type="GO" id="GO:0000155">
    <property type="term" value="F:phosphorelay sensor kinase activity"/>
    <property type="evidence" value="ECO:0007669"/>
    <property type="project" value="InterPro"/>
</dbReference>
<keyword evidence="7" id="KW-0175">Coiled coil</keyword>